<dbReference type="GO" id="GO:0003700">
    <property type="term" value="F:DNA-binding transcription factor activity"/>
    <property type="evidence" value="ECO:0007669"/>
    <property type="project" value="InterPro"/>
</dbReference>
<dbReference type="FunFam" id="2.20.25.80:FF:000002">
    <property type="entry name" value="probable WRKY transcription factor 31"/>
    <property type="match status" value="1"/>
</dbReference>
<dbReference type="InterPro" id="IPR003657">
    <property type="entry name" value="WRKY_dom"/>
</dbReference>
<evidence type="ECO:0000256" key="3">
    <source>
        <dbReference type="ARBA" id="ARBA00023125"/>
    </source>
</evidence>
<dbReference type="Pfam" id="PF03106">
    <property type="entry name" value="WRKY"/>
    <property type="match status" value="1"/>
</dbReference>
<evidence type="ECO:0000256" key="4">
    <source>
        <dbReference type="ARBA" id="ARBA00023163"/>
    </source>
</evidence>
<evidence type="ECO:0000259" key="6">
    <source>
        <dbReference type="PROSITE" id="PS50811"/>
    </source>
</evidence>
<dbReference type="SMART" id="SM00774">
    <property type="entry name" value="WRKY"/>
    <property type="match status" value="1"/>
</dbReference>
<proteinExistence type="predicted"/>
<comment type="subcellular location">
    <subcellularLocation>
        <location evidence="1">Nucleus</location>
    </subcellularLocation>
</comment>
<keyword evidence="5" id="KW-0539">Nucleus</keyword>
<accession>A0A445FSG6</accession>
<dbReference type="EMBL" id="QZWG01000018">
    <property type="protein sequence ID" value="RZB51773.1"/>
    <property type="molecule type" value="Genomic_DNA"/>
</dbReference>
<dbReference type="PROSITE" id="PS50811">
    <property type="entry name" value="WRKY"/>
    <property type="match status" value="1"/>
</dbReference>
<evidence type="ECO:0000256" key="5">
    <source>
        <dbReference type="ARBA" id="ARBA00023242"/>
    </source>
</evidence>
<feature type="domain" description="WRKY" evidence="6">
    <location>
        <begin position="170"/>
        <end position="236"/>
    </location>
</feature>
<sequence>MPKRNCIYFWKEYSMEAKQSEEINGNKDHNKLKREMGEVGEGNDNLKLSLAKLVKDSTSDEESELVSLSLGISSTGQHEMKKKKNRNEKMRENEDLKDILALGLDIRFDSSAIKNLSHESSCDGERKEEELSETWPPSKVVKTIMRTRDKSEVSQHAELKKARVCIRARCDTLTMNDGCQWRKYGQKMAKGNPCPRAYYRCTVSPSCPVRKQVQRCAEDMSILITTYEGTHNHPLPTSATTIAYTTSAAASMLQSPSLSSQLGPANSDTVPLINSSVAYNLNALNFTSSSYDQQFSKSSQHLYFHNSSISTSNSHPTITLDLTSPQTSPHVGKFTPGLSFIPKHSSTNLHFSSSTFSPLQSSMLQSPWSPYGDCFNYEGLITQNSNQNGFLTKTGKQPFQGHLYQPNYISNRVISQQPLPDSVVAATKAITATPKFQSAIAAALTAYVGNGVRENHVGAESAGLDLNLGGDMPYTTKKADYTSNASRYKRMSSSAPTAPKRNLVISQPLQASKSSFGSSSLKSNQFIDQ</sequence>
<dbReference type="PANTHER" id="PTHR31429:SF86">
    <property type="entry name" value="WRKY TRANSCRIPTION FACTOR 61-RELATED"/>
    <property type="match status" value="1"/>
</dbReference>
<dbReference type="GO" id="GO:0005634">
    <property type="term" value="C:nucleus"/>
    <property type="evidence" value="ECO:0007669"/>
    <property type="project" value="UniProtKB-SubCell"/>
</dbReference>
<dbReference type="Proteomes" id="UP000289340">
    <property type="component" value="Chromosome 18"/>
</dbReference>
<gene>
    <name evidence="7" type="ORF">D0Y65_048268</name>
</gene>
<dbReference type="PANTHER" id="PTHR31429">
    <property type="entry name" value="WRKY TRANSCRIPTION FACTOR 36-RELATED"/>
    <property type="match status" value="1"/>
</dbReference>
<dbReference type="GO" id="GO:0043565">
    <property type="term" value="F:sequence-specific DNA binding"/>
    <property type="evidence" value="ECO:0007669"/>
    <property type="project" value="InterPro"/>
</dbReference>
<evidence type="ECO:0000256" key="1">
    <source>
        <dbReference type="ARBA" id="ARBA00004123"/>
    </source>
</evidence>
<dbReference type="InterPro" id="IPR044810">
    <property type="entry name" value="WRKY_plant"/>
</dbReference>
<dbReference type="AlphaFoldDB" id="A0A445FSG6"/>
<organism evidence="7 8">
    <name type="scientific">Glycine soja</name>
    <name type="common">Wild soybean</name>
    <dbReference type="NCBI Taxonomy" id="3848"/>
    <lineage>
        <taxon>Eukaryota</taxon>
        <taxon>Viridiplantae</taxon>
        <taxon>Streptophyta</taxon>
        <taxon>Embryophyta</taxon>
        <taxon>Tracheophyta</taxon>
        <taxon>Spermatophyta</taxon>
        <taxon>Magnoliopsida</taxon>
        <taxon>eudicotyledons</taxon>
        <taxon>Gunneridae</taxon>
        <taxon>Pentapetalae</taxon>
        <taxon>rosids</taxon>
        <taxon>fabids</taxon>
        <taxon>Fabales</taxon>
        <taxon>Fabaceae</taxon>
        <taxon>Papilionoideae</taxon>
        <taxon>50 kb inversion clade</taxon>
        <taxon>NPAAA clade</taxon>
        <taxon>indigoferoid/millettioid clade</taxon>
        <taxon>Phaseoleae</taxon>
        <taxon>Glycine</taxon>
        <taxon>Glycine subgen. Soja</taxon>
    </lineage>
</organism>
<comment type="caution">
    <text evidence="7">The sequence shown here is derived from an EMBL/GenBank/DDBJ whole genome shotgun (WGS) entry which is preliminary data.</text>
</comment>
<reference evidence="7 8" key="1">
    <citation type="submission" date="2018-09" db="EMBL/GenBank/DDBJ databases">
        <title>A high-quality reference genome of wild soybean provides a powerful tool to mine soybean genomes.</title>
        <authorList>
            <person name="Xie M."/>
            <person name="Chung C.Y.L."/>
            <person name="Li M.-W."/>
            <person name="Wong F.-L."/>
            <person name="Chan T.-F."/>
            <person name="Lam H.-M."/>
        </authorList>
    </citation>
    <scope>NUCLEOTIDE SEQUENCE [LARGE SCALE GENOMIC DNA]</scope>
    <source>
        <strain evidence="8">cv. W05</strain>
        <tissue evidence="7">Hypocotyl of etiolated seedlings</tissue>
    </source>
</reference>
<evidence type="ECO:0000313" key="8">
    <source>
        <dbReference type="Proteomes" id="UP000289340"/>
    </source>
</evidence>
<keyword evidence="8" id="KW-1185">Reference proteome</keyword>
<keyword evidence="3" id="KW-0238">DNA-binding</keyword>
<dbReference type="Gene3D" id="2.20.25.80">
    <property type="entry name" value="WRKY domain"/>
    <property type="match status" value="1"/>
</dbReference>
<keyword evidence="4" id="KW-0804">Transcription</keyword>
<evidence type="ECO:0000256" key="2">
    <source>
        <dbReference type="ARBA" id="ARBA00023015"/>
    </source>
</evidence>
<protein>
    <submittedName>
        <fullName evidence="7">Putative WRKY transcription factor 72</fullName>
    </submittedName>
</protein>
<dbReference type="InterPro" id="IPR036576">
    <property type="entry name" value="WRKY_dom_sf"/>
</dbReference>
<dbReference type="SUPFAM" id="SSF118290">
    <property type="entry name" value="WRKY DNA-binding domain"/>
    <property type="match status" value="1"/>
</dbReference>
<keyword evidence="2" id="KW-0805">Transcription regulation</keyword>
<evidence type="ECO:0000313" key="7">
    <source>
        <dbReference type="EMBL" id="RZB51773.1"/>
    </source>
</evidence>
<name>A0A445FSG6_GLYSO</name>